<dbReference type="Gene3D" id="3.40.30.120">
    <property type="match status" value="1"/>
</dbReference>
<dbReference type="AlphaFoldDB" id="A0A9W9IEK6"/>
<dbReference type="Pfam" id="PF01494">
    <property type="entry name" value="FAD_binding_3"/>
    <property type="match status" value="1"/>
</dbReference>
<proteinExistence type="predicted"/>
<dbReference type="PANTHER" id="PTHR43004">
    <property type="entry name" value="TRK SYSTEM POTASSIUM UPTAKE PROTEIN"/>
    <property type="match status" value="1"/>
</dbReference>
<evidence type="ECO:0000256" key="3">
    <source>
        <dbReference type="ARBA" id="ARBA00023002"/>
    </source>
</evidence>
<dbReference type="InterPro" id="IPR050641">
    <property type="entry name" value="RIFMO-like"/>
</dbReference>
<dbReference type="SUPFAM" id="SSF51905">
    <property type="entry name" value="FAD/NAD(P)-binding domain"/>
    <property type="match status" value="1"/>
</dbReference>
<feature type="transmembrane region" description="Helical" evidence="4">
    <location>
        <begin position="20"/>
        <end position="40"/>
    </location>
</feature>
<keyword evidence="4" id="KW-1133">Transmembrane helix</keyword>
<name>A0A9W9IEK6_9EURO</name>
<keyword evidence="4" id="KW-0812">Transmembrane</keyword>
<dbReference type="PRINTS" id="PR00420">
    <property type="entry name" value="RNGMNOXGNASE"/>
</dbReference>
<gene>
    <name evidence="6" type="ORF">N7482_000043</name>
</gene>
<dbReference type="PANTHER" id="PTHR43004:SF8">
    <property type="entry name" value="FAD-BINDING DOMAIN-CONTAINING PROTEIN-RELATED"/>
    <property type="match status" value="1"/>
</dbReference>
<dbReference type="GO" id="GO:0071949">
    <property type="term" value="F:FAD binding"/>
    <property type="evidence" value="ECO:0007669"/>
    <property type="project" value="InterPro"/>
</dbReference>
<dbReference type="GeneID" id="81421344"/>
<dbReference type="InterPro" id="IPR036188">
    <property type="entry name" value="FAD/NAD-bd_sf"/>
</dbReference>
<reference evidence="6" key="2">
    <citation type="journal article" date="2023" name="IMA Fungus">
        <title>Comparative genomic study of the Penicillium genus elucidates a diverse pangenome and 15 lateral gene transfer events.</title>
        <authorList>
            <person name="Petersen C."/>
            <person name="Sorensen T."/>
            <person name="Nielsen M.R."/>
            <person name="Sondergaard T.E."/>
            <person name="Sorensen J.L."/>
            <person name="Fitzpatrick D.A."/>
            <person name="Frisvad J.C."/>
            <person name="Nielsen K.L."/>
        </authorList>
    </citation>
    <scope>NUCLEOTIDE SEQUENCE</scope>
    <source>
        <strain evidence="6">IBT 26290</strain>
    </source>
</reference>
<sequence>MLNMSAKRESAPQDIETDVFVVGAGVTGLTFAGLLATAGVRAFTIAKHRGTAPSPRAHVTNQRTMEVFRDMGIEGRVLEVSTPLRLLGNGVICTSLTGMEIARYSCYGAGSHQLSDFAAASPSEMMNTPQHFLERILLAHAQEKGAEVRFNNELISIEQTVEGVVGRVRNRQTGAEYTVRAKYAIGADGGRSVVAQQADVEFKGEPGLINMLTSWLEADVTQYTAYRPACIYMMAQPGNAFWVGSGTLVAVKPYNEWLLNRQYNTSEEPDLSDNAIIAYAQKALGIPDLKIKVIETSKWQVNNMYATQTRHGRIFLAGDAAHRHPPASGLGSNTCVQDAYNLVWKLALVVAGKAADQLLESYNQERQPIAQQIVQHAVQSLYNFARVPQALGFKQGQSTEEGYESLEDLFSDSPTAEKRRAELKEAVDLQNRRSNALGLQLGHRYHGSDAIVYDGTPFPRYQRDLVLFYEPTTHPGAYLPHAWIEFLTQRISTLDIFEHGRFGLIVGIGGEPFVDAAKKVSQELGIELPVYKIGYRCPYDDVLGEWYNLREIGDRGAILVRPDRHIAWRTFDRPDEPTEALRSALQQVLGHWSGKEATNQFSE</sequence>
<evidence type="ECO:0000313" key="7">
    <source>
        <dbReference type="Proteomes" id="UP001149163"/>
    </source>
</evidence>
<evidence type="ECO:0000259" key="5">
    <source>
        <dbReference type="Pfam" id="PF01494"/>
    </source>
</evidence>
<organism evidence="6 7">
    <name type="scientific">Penicillium canariense</name>
    <dbReference type="NCBI Taxonomy" id="189055"/>
    <lineage>
        <taxon>Eukaryota</taxon>
        <taxon>Fungi</taxon>
        <taxon>Dikarya</taxon>
        <taxon>Ascomycota</taxon>
        <taxon>Pezizomycotina</taxon>
        <taxon>Eurotiomycetes</taxon>
        <taxon>Eurotiomycetidae</taxon>
        <taxon>Eurotiales</taxon>
        <taxon>Aspergillaceae</taxon>
        <taxon>Penicillium</taxon>
    </lineage>
</organism>
<keyword evidence="4" id="KW-0472">Membrane</keyword>
<dbReference type="EMBL" id="JAPQKN010000001">
    <property type="protein sequence ID" value="KAJ5174166.1"/>
    <property type="molecule type" value="Genomic_DNA"/>
</dbReference>
<dbReference type="Gene3D" id="3.30.9.10">
    <property type="entry name" value="D-Amino Acid Oxidase, subunit A, domain 2"/>
    <property type="match status" value="1"/>
</dbReference>
<dbReference type="Pfam" id="PF21274">
    <property type="entry name" value="Rng_hyd_C"/>
    <property type="match status" value="1"/>
</dbReference>
<evidence type="ECO:0000256" key="1">
    <source>
        <dbReference type="ARBA" id="ARBA00022630"/>
    </source>
</evidence>
<feature type="domain" description="FAD-binding" evidence="5">
    <location>
        <begin position="16"/>
        <end position="376"/>
    </location>
</feature>
<dbReference type="RefSeq" id="XP_056545774.1">
    <property type="nucleotide sequence ID" value="XM_056682168.1"/>
</dbReference>
<comment type="caution">
    <text evidence="6">The sequence shown here is derived from an EMBL/GenBank/DDBJ whole genome shotgun (WGS) entry which is preliminary data.</text>
</comment>
<dbReference type="OrthoDB" id="2690153at2759"/>
<evidence type="ECO:0000256" key="2">
    <source>
        <dbReference type="ARBA" id="ARBA00022827"/>
    </source>
</evidence>
<accession>A0A9W9IEK6</accession>
<keyword evidence="3" id="KW-0560">Oxidoreductase</keyword>
<keyword evidence="2" id="KW-0274">FAD</keyword>
<evidence type="ECO:0000313" key="6">
    <source>
        <dbReference type="EMBL" id="KAJ5174166.1"/>
    </source>
</evidence>
<dbReference type="GO" id="GO:0016709">
    <property type="term" value="F:oxidoreductase activity, acting on paired donors, with incorporation or reduction of molecular oxygen, NAD(P)H as one donor, and incorporation of one atom of oxygen"/>
    <property type="evidence" value="ECO:0007669"/>
    <property type="project" value="UniProtKB-ARBA"/>
</dbReference>
<keyword evidence="1" id="KW-0285">Flavoprotein</keyword>
<dbReference type="InterPro" id="IPR002938">
    <property type="entry name" value="FAD-bd"/>
</dbReference>
<dbReference type="Proteomes" id="UP001149163">
    <property type="component" value="Unassembled WGS sequence"/>
</dbReference>
<evidence type="ECO:0000256" key="4">
    <source>
        <dbReference type="SAM" id="Phobius"/>
    </source>
</evidence>
<dbReference type="Gene3D" id="3.50.50.60">
    <property type="entry name" value="FAD/NAD(P)-binding domain"/>
    <property type="match status" value="1"/>
</dbReference>
<protein>
    <recommendedName>
        <fullName evidence="5">FAD-binding domain-containing protein</fullName>
    </recommendedName>
</protein>
<keyword evidence="7" id="KW-1185">Reference proteome</keyword>
<reference evidence="6" key="1">
    <citation type="submission" date="2022-11" db="EMBL/GenBank/DDBJ databases">
        <authorList>
            <person name="Petersen C."/>
        </authorList>
    </citation>
    <scope>NUCLEOTIDE SEQUENCE</scope>
    <source>
        <strain evidence="6">IBT 26290</strain>
    </source>
</reference>